<accession>F3QYZ4</accession>
<sequence length="142" mass="15292">MLNNRIVEVSRTAEICSGTYFTGKRIVIGERVFINKFCKFFSHTKPGSDIIIGDDVAIAMGVTLSTHTHQISSGKRRAERKTVFRSIVIGDGCWIGANVTILPGVTIGRGTVVGAGSVVVKDLDANSVYVGNPARKIRKLEG</sequence>
<dbReference type="InterPro" id="IPR001451">
    <property type="entry name" value="Hexapep"/>
</dbReference>
<dbReference type="EMBL" id="AFBR01000095">
    <property type="protein sequence ID" value="EGG50141.1"/>
    <property type="molecule type" value="Genomic_DNA"/>
</dbReference>
<evidence type="ECO:0000256" key="3">
    <source>
        <dbReference type="ARBA" id="ARBA00023315"/>
    </source>
</evidence>
<dbReference type="AlphaFoldDB" id="F3QYZ4"/>
<name>F3QYZ4_9BACT</name>
<dbReference type="Proteomes" id="UP000005546">
    <property type="component" value="Unassembled WGS sequence"/>
</dbReference>
<comment type="caution">
    <text evidence="4">The sequence shown here is derived from an EMBL/GenBank/DDBJ whole genome shotgun (WGS) entry which is preliminary data.</text>
</comment>
<evidence type="ECO:0000256" key="2">
    <source>
        <dbReference type="ARBA" id="ARBA00022737"/>
    </source>
</evidence>
<organism evidence="4 5">
    <name type="scientific">Paraprevotella xylaniphila YIT 11841</name>
    <dbReference type="NCBI Taxonomy" id="762982"/>
    <lineage>
        <taxon>Bacteria</taxon>
        <taxon>Pseudomonadati</taxon>
        <taxon>Bacteroidota</taxon>
        <taxon>Bacteroidia</taxon>
        <taxon>Bacteroidales</taxon>
        <taxon>Prevotellaceae</taxon>
        <taxon>Paraprevotella</taxon>
    </lineage>
</organism>
<dbReference type="InterPro" id="IPR051159">
    <property type="entry name" value="Hexapeptide_acetyltransf"/>
</dbReference>
<dbReference type="InterPro" id="IPR011004">
    <property type="entry name" value="Trimer_LpxA-like_sf"/>
</dbReference>
<dbReference type="eggNOG" id="COG0110">
    <property type="taxonomic scope" value="Bacteria"/>
</dbReference>
<keyword evidence="2" id="KW-0677">Repeat</keyword>
<dbReference type="Pfam" id="PF00132">
    <property type="entry name" value="Hexapep"/>
    <property type="match status" value="1"/>
</dbReference>
<dbReference type="PROSITE" id="PS00101">
    <property type="entry name" value="HEXAPEP_TRANSFERASES"/>
    <property type="match status" value="1"/>
</dbReference>
<keyword evidence="5" id="KW-1185">Reference proteome</keyword>
<dbReference type="OrthoDB" id="9812571at2"/>
<proteinExistence type="predicted"/>
<dbReference type="GO" id="GO:0016746">
    <property type="term" value="F:acyltransferase activity"/>
    <property type="evidence" value="ECO:0007669"/>
    <property type="project" value="UniProtKB-KW"/>
</dbReference>
<dbReference type="CDD" id="cd04647">
    <property type="entry name" value="LbH_MAT_like"/>
    <property type="match status" value="1"/>
</dbReference>
<dbReference type="InterPro" id="IPR018357">
    <property type="entry name" value="Hexapep_transf_CS"/>
</dbReference>
<evidence type="ECO:0000313" key="4">
    <source>
        <dbReference type="EMBL" id="EGG50141.1"/>
    </source>
</evidence>
<gene>
    <name evidence="4" type="ORF">HMPREF9442_03440</name>
</gene>
<dbReference type="SUPFAM" id="SSF51161">
    <property type="entry name" value="Trimeric LpxA-like enzymes"/>
    <property type="match status" value="1"/>
</dbReference>
<dbReference type="Gene3D" id="2.160.10.10">
    <property type="entry name" value="Hexapeptide repeat proteins"/>
    <property type="match status" value="1"/>
</dbReference>
<keyword evidence="1 4" id="KW-0808">Transferase</keyword>
<evidence type="ECO:0000313" key="5">
    <source>
        <dbReference type="Proteomes" id="UP000005546"/>
    </source>
</evidence>
<evidence type="ECO:0000256" key="1">
    <source>
        <dbReference type="ARBA" id="ARBA00022679"/>
    </source>
</evidence>
<dbReference type="STRING" id="762982.HMPREF9442_03440"/>
<dbReference type="HOGENOM" id="CLU_051638_7_5_10"/>
<reference evidence="4 5" key="1">
    <citation type="submission" date="2011-02" db="EMBL/GenBank/DDBJ databases">
        <authorList>
            <person name="Weinstock G."/>
            <person name="Sodergren E."/>
            <person name="Clifton S."/>
            <person name="Fulton L."/>
            <person name="Fulton B."/>
            <person name="Courtney L."/>
            <person name="Fronick C."/>
            <person name="Harrison M."/>
            <person name="Strong C."/>
            <person name="Farmer C."/>
            <person name="Delahaunty K."/>
            <person name="Markovic C."/>
            <person name="Hall O."/>
            <person name="Minx P."/>
            <person name="Tomlinson C."/>
            <person name="Mitreva M."/>
            <person name="Hou S."/>
            <person name="Chen J."/>
            <person name="Wollam A."/>
            <person name="Pepin K.H."/>
            <person name="Johnson M."/>
            <person name="Bhonagiri V."/>
            <person name="Zhang X."/>
            <person name="Suruliraj S."/>
            <person name="Warren W."/>
            <person name="Chinwalla A."/>
            <person name="Mardis E.R."/>
            <person name="Wilson R.K."/>
        </authorList>
    </citation>
    <scope>NUCLEOTIDE SEQUENCE [LARGE SCALE GENOMIC DNA]</scope>
    <source>
        <strain evidence="4 5">YIT 11841</strain>
    </source>
</reference>
<dbReference type="PANTHER" id="PTHR23416">
    <property type="entry name" value="SIALIC ACID SYNTHASE-RELATED"/>
    <property type="match status" value="1"/>
</dbReference>
<keyword evidence="3" id="KW-0012">Acyltransferase</keyword>
<protein>
    <submittedName>
        <fullName evidence="4">Bacterial transferase hexapeptide repeat protein</fullName>
    </submittedName>
</protein>